<evidence type="ECO:0000259" key="9">
    <source>
        <dbReference type="PROSITE" id="PS51898"/>
    </source>
</evidence>
<dbReference type="GO" id="GO:0003677">
    <property type="term" value="F:DNA binding"/>
    <property type="evidence" value="ECO:0007669"/>
    <property type="project" value="UniProtKB-KW"/>
</dbReference>
<dbReference type="InterPro" id="IPR050090">
    <property type="entry name" value="Tyrosine_recombinase_XerCD"/>
</dbReference>
<dbReference type="InterPro" id="IPR004107">
    <property type="entry name" value="Integrase_SAM-like_N"/>
</dbReference>
<organism evidence="11">
    <name type="scientific">hydrothermal vent metagenome</name>
    <dbReference type="NCBI Taxonomy" id="652676"/>
    <lineage>
        <taxon>unclassified sequences</taxon>
        <taxon>metagenomes</taxon>
        <taxon>ecological metagenomes</taxon>
    </lineage>
</organism>
<dbReference type="InterPro" id="IPR044068">
    <property type="entry name" value="CB"/>
</dbReference>
<evidence type="ECO:0000313" key="11">
    <source>
        <dbReference type="EMBL" id="VAX18070.1"/>
    </source>
</evidence>
<comment type="subcellular location">
    <subcellularLocation>
        <location evidence="1">Cytoplasm</location>
    </subcellularLocation>
</comment>
<keyword evidence="8" id="KW-0131">Cell cycle</keyword>
<dbReference type="EMBL" id="UOGA01000114">
    <property type="protein sequence ID" value="VAX18070.1"/>
    <property type="molecule type" value="Genomic_DNA"/>
</dbReference>
<dbReference type="HAMAP" id="MF_01808">
    <property type="entry name" value="Recomb_XerC_XerD"/>
    <property type="match status" value="1"/>
</dbReference>
<dbReference type="AlphaFoldDB" id="A0A3B1C5B9"/>
<dbReference type="InterPro" id="IPR010998">
    <property type="entry name" value="Integrase_recombinase_N"/>
</dbReference>
<proteinExistence type="inferred from homology"/>
<keyword evidence="4" id="KW-0159">Chromosome partition</keyword>
<keyword evidence="5" id="KW-0229">DNA integration</keyword>
<dbReference type="InterPro" id="IPR023009">
    <property type="entry name" value="Tyrosine_recombinase_XerC/XerD"/>
</dbReference>
<dbReference type="Gene3D" id="1.10.443.10">
    <property type="entry name" value="Intergrase catalytic core"/>
    <property type="match status" value="1"/>
</dbReference>
<dbReference type="CDD" id="cd00798">
    <property type="entry name" value="INT_XerDC_C"/>
    <property type="match status" value="1"/>
</dbReference>
<gene>
    <name evidence="11" type="ORF">MNBD_NITROSPINAE04-1418</name>
</gene>
<feature type="domain" description="Core-binding (CB)" evidence="10">
    <location>
        <begin position="11"/>
        <end position="108"/>
    </location>
</feature>
<evidence type="ECO:0000256" key="2">
    <source>
        <dbReference type="ARBA" id="ARBA00022490"/>
    </source>
</evidence>
<dbReference type="InterPro" id="IPR011010">
    <property type="entry name" value="DNA_brk_join_enz"/>
</dbReference>
<dbReference type="SUPFAM" id="SSF56349">
    <property type="entry name" value="DNA breaking-rejoining enzymes"/>
    <property type="match status" value="1"/>
</dbReference>
<dbReference type="InterPro" id="IPR002104">
    <property type="entry name" value="Integrase_catalytic"/>
</dbReference>
<keyword evidence="3" id="KW-0132">Cell division</keyword>
<accession>A0A3B1C5B9</accession>
<evidence type="ECO:0000256" key="3">
    <source>
        <dbReference type="ARBA" id="ARBA00022618"/>
    </source>
</evidence>
<evidence type="ECO:0000256" key="8">
    <source>
        <dbReference type="ARBA" id="ARBA00023306"/>
    </source>
</evidence>
<protein>
    <submittedName>
        <fullName evidence="11">Site-specific tyrosine recombinase XerC</fullName>
    </submittedName>
</protein>
<evidence type="ECO:0000256" key="6">
    <source>
        <dbReference type="ARBA" id="ARBA00023125"/>
    </source>
</evidence>
<dbReference type="GO" id="GO:0015074">
    <property type="term" value="P:DNA integration"/>
    <property type="evidence" value="ECO:0007669"/>
    <property type="project" value="UniProtKB-KW"/>
</dbReference>
<dbReference type="Pfam" id="PF02899">
    <property type="entry name" value="Phage_int_SAM_1"/>
    <property type="match status" value="1"/>
</dbReference>
<dbReference type="GO" id="GO:0006310">
    <property type="term" value="P:DNA recombination"/>
    <property type="evidence" value="ECO:0007669"/>
    <property type="project" value="UniProtKB-KW"/>
</dbReference>
<dbReference type="GO" id="GO:0005737">
    <property type="term" value="C:cytoplasm"/>
    <property type="evidence" value="ECO:0007669"/>
    <property type="project" value="UniProtKB-SubCell"/>
</dbReference>
<dbReference type="InterPro" id="IPR013762">
    <property type="entry name" value="Integrase-like_cat_sf"/>
</dbReference>
<keyword evidence="7" id="KW-0233">DNA recombination</keyword>
<keyword evidence="6" id="KW-0238">DNA-binding</keyword>
<evidence type="ECO:0000256" key="4">
    <source>
        <dbReference type="ARBA" id="ARBA00022829"/>
    </source>
</evidence>
<name>A0A3B1C5B9_9ZZZZ</name>
<dbReference type="Gene3D" id="1.10.150.130">
    <property type="match status" value="1"/>
</dbReference>
<evidence type="ECO:0000256" key="5">
    <source>
        <dbReference type="ARBA" id="ARBA00022908"/>
    </source>
</evidence>
<dbReference type="PANTHER" id="PTHR30349">
    <property type="entry name" value="PHAGE INTEGRASE-RELATED"/>
    <property type="match status" value="1"/>
</dbReference>
<dbReference type="Pfam" id="PF00589">
    <property type="entry name" value="Phage_integrase"/>
    <property type="match status" value="1"/>
</dbReference>
<dbReference type="GO" id="GO:0007059">
    <property type="term" value="P:chromosome segregation"/>
    <property type="evidence" value="ECO:0007669"/>
    <property type="project" value="UniProtKB-KW"/>
</dbReference>
<dbReference type="PROSITE" id="PS51898">
    <property type="entry name" value="TYR_RECOMBINASE"/>
    <property type="match status" value="1"/>
</dbReference>
<dbReference type="PROSITE" id="PS51900">
    <property type="entry name" value="CB"/>
    <property type="match status" value="1"/>
</dbReference>
<dbReference type="PANTHER" id="PTHR30349:SF77">
    <property type="entry name" value="TYROSINE RECOMBINASE XERC"/>
    <property type="match status" value="1"/>
</dbReference>
<feature type="domain" description="Tyr recombinase" evidence="9">
    <location>
        <begin position="129"/>
        <end position="310"/>
    </location>
</feature>
<sequence length="327" mass="36622">MLILCAMTDPKTMRALEHKFITLFLDGMVSEKNSGGNTLRAYSIDLRQFFNFLRNAKLWSDYSEEKDLAAIDTKVVKKFAAMLHGLALSPATIERKLSTLRSFFNYLNQLDVLRNNPAKNVALPKKPKSTPDFLTPDEVFALVEGPMGKLASLRDKTILELLYATGMRASELASLSEADVDFDRGFISVHGKGNKERLVPFGGKSEATLKKLVAERRATEPDHLGVPVFLNRFGGRLTVRSIHTIVKTHARNIGMDRPVAPHKLRHTFATHLLDNGADLRAIQEMLGHSSLSTTQKYTHVGLKKLMEVYDESHPRAKLGENRKIDRG</sequence>
<evidence type="ECO:0000256" key="7">
    <source>
        <dbReference type="ARBA" id="ARBA00023172"/>
    </source>
</evidence>
<dbReference type="GO" id="GO:0051301">
    <property type="term" value="P:cell division"/>
    <property type="evidence" value="ECO:0007669"/>
    <property type="project" value="UniProtKB-KW"/>
</dbReference>
<reference evidence="11" key="1">
    <citation type="submission" date="2018-06" db="EMBL/GenBank/DDBJ databases">
        <authorList>
            <person name="Zhirakovskaya E."/>
        </authorList>
    </citation>
    <scope>NUCLEOTIDE SEQUENCE</scope>
</reference>
<keyword evidence="2" id="KW-0963">Cytoplasm</keyword>
<evidence type="ECO:0000259" key="10">
    <source>
        <dbReference type="PROSITE" id="PS51900"/>
    </source>
</evidence>
<evidence type="ECO:0000256" key="1">
    <source>
        <dbReference type="ARBA" id="ARBA00004496"/>
    </source>
</evidence>